<sequence length="210" mass="23849">MKRSIIIFILLGSFIGGIFWYGSNIPERSHTHVSQQFMRSGEDISALLSDYLLYPKWRENVYAVKKIPSKNRHHAWTETDENGKTLSFQILEFKQDGPVTEIILDVTGKKQLSQGQLHFKIVSSEDNLSSQLTISEDKLIPSMVFRVLTHLLTQGTQNIDAYFRSINNKFTGDVQRKQPRVVRRAQAQKPSVIDTPSTAPEDNTGNSGQK</sequence>
<proteinExistence type="predicted"/>
<keyword evidence="2" id="KW-0812">Transmembrane</keyword>
<reference evidence="3" key="1">
    <citation type="submission" date="2018-06" db="EMBL/GenBank/DDBJ databases">
        <authorList>
            <person name="Zhirakovskaya E."/>
        </authorList>
    </citation>
    <scope>NUCLEOTIDE SEQUENCE</scope>
</reference>
<feature type="transmembrane region" description="Helical" evidence="2">
    <location>
        <begin position="5"/>
        <end position="22"/>
    </location>
</feature>
<name>A0A3B0XJJ3_9ZZZZ</name>
<evidence type="ECO:0008006" key="4">
    <source>
        <dbReference type="Google" id="ProtNLM"/>
    </source>
</evidence>
<protein>
    <recommendedName>
        <fullName evidence="4">Coenzyme Q-binding protein COQ10 START domain-containing protein</fullName>
    </recommendedName>
</protein>
<feature type="compositionally biased region" description="Polar residues" evidence="1">
    <location>
        <begin position="194"/>
        <end position="210"/>
    </location>
</feature>
<feature type="region of interest" description="Disordered" evidence="1">
    <location>
        <begin position="174"/>
        <end position="210"/>
    </location>
</feature>
<organism evidence="3">
    <name type="scientific">hydrothermal vent metagenome</name>
    <dbReference type="NCBI Taxonomy" id="652676"/>
    <lineage>
        <taxon>unclassified sequences</taxon>
        <taxon>metagenomes</taxon>
        <taxon>ecological metagenomes</taxon>
    </lineage>
</organism>
<dbReference type="AlphaFoldDB" id="A0A3B0XJJ3"/>
<keyword evidence="2" id="KW-0472">Membrane</keyword>
<evidence type="ECO:0000256" key="2">
    <source>
        <dbReference type="SAM" id="Phobius"/>
    </source>
</evidence>
<evidence type="ECO:0000256" key="1">
    <source>
        <dbReference type="SAM" id="MobiDB-lite"/>
    </source>
</evidence>
<gene>
    <name evidence="3" type="ORF">MNBD_GAMMA10-2800</name>
</gene>
<accession>A0A3B0XJJ3</accession>
<keyword evidence="2" id="KW-1133">Transmembrane helix</keyword>
<dbReference type="EMBL" id="UOFJ01000341">
    <property type="protein sequence ID" value="VAW68498.1"/>
    <property type="molecule type" value="Genomic_DNA"/>
</dbReference>
<evidence type="ECO:0000313" key="3">
    <source>
        <dbReference type="EMBL" id="VAW68498.1"/>
    </source>
</evidence>